<evidence type="ECO:0000313" key="3">
    <source>
        <dbReference type="Proteomes" id="UP000831113"/>
    </source>
</evidence>
<proteinExistence type="predicted"/>
<dbReference type="EMBL" id="CP094670">
    <property type="protein sequence ID" value="UOG77334.1"/>
    <property type="molecule type" value="Genomic_DNA"/>
</dbReference>
<keyword evidence="2" id="KW-0614">Plasmid</keyword>
<organism evidence="2 3">
    <name type="scientific">Hymenobacter tibetensis</name>
    <dbReference type="NCBI Taxonomy" id="497967"/>
    <lineage>
        <taxon>Bacteria</taxon>
        <taxon>Pseudomonadati</taxon>
        <taxon>Bacteroidota</taxon>
        <taxon>Cytophagia</taxon>
        <taxon>Cytophagales</taxon>
        <taxon>Hymenobacteraceae</taxon>
        <taxon>Hymenobacter</taxon>
    </lineage>
</organism>
<protein>
    <submittedName>
        <fullName evidence="2">Uncharacterized protein</fullName>
    </submittedName>
</protein>
<keyword evidence="3" id="KW-1185">Reference proteome</keyword>
<gene>
    <name evidence="2" type="ORF">MTX78_23185</name>
</gene>
<reference evidence="2 3" key="1">
    <citation type="submission" date="2022-03" db="EMBL/GenBank/DDBJ databases">
        <title>Hymenobactersp. isolated from the air.</title>
        <authorList>
            <person name="Won M."/>
            <person name="Kwon S.-W."/>
        </authorList>
    </citation>
    <scope>NUCLEOTIDE SEQUENCE [LARGE SCALE GENOMIC DNA]</scope>
    <source>
        <strain evidence="2 3">KACC 21982</strain>
        <plasmid evidence="2 3">unnamed1</plasmid>
    </source>
</reference>
<dbReference type="RefSeq" id="WP_243803070.1">
    <property type="nucleotide sequence ID" value="NZ_CP094670.1"/>
</dbReference>
<accession>A0ABY4D5N0</accession>
<evidence type="ECO:0000256" key="1">
    <source>
        <dbReference type="SAM" id="MobiDB-lite"/>
    </source>
</evidence>
<name>A0ABY4D5N0_9BACT</name>
<sequence>METNLDLTTVLPLTNGALDLAAGSVPGVLLSDQISRLTNGFPLHIRDAVRTVEDNAVCIRGKAALLHLPSLPILLKAQPVDDEWEVTTIFTMDGSGDDSTLSLASLCQQLGVANPPALDIEEVTFVSDKTGDFSLAATMAKAPGWSLDLGPVPLTLADVELTFVKPKGGSASSAFTGSLDLGDALTLHMESDTDGALSLEAPLPTVKLSQLLRKFTSQSGLLPNAFDPTFEDGLVLIQRDSNNLVFRFATVMSTLGTVVFEAKRVDSAWGAVAGISLGARKVSDLPGLSSLKNFEKVFQLQDLVLVVSSLDDEDFVFPNLTLFDSPALSAGGLKLAAAGGILKGLNIYAKWQLDTSNKDQKLLRTFLGLQPSIAVVLQVGANPTQNSRLYVAYRTTIKGMELDCQFGGQLNAGKVSLFLTGELRVNIQGQPVRFNTTMLFVPNGAFLSGSMIGTVELPFLHLKLSNLGLAIGINAAAIPSVGFTATLSVDSFQSSLAVFLDSTDPSKSMLAGSVSDLTLHDVVTVFAQTSVPPELGEVLEQVGIEGTSDVFLASSVATALDNRELDTVAAALSAVSISMPSTPEQALLVEGEKGRSWFLTNMTTMLHYELVKQADTIRVRLNPQLYFAPQTTKIGALEFQQAFYINGKLKIFAFEAMVKIMVMPSKGIAVEGHMSPIIIGNANLFSILADSDPAKGPRISLATFSEAAPASALVPTAPPVATPTTPTPTPATAKSAPAPAPSIPYSPQTAAQAQGAAKSGALAYAAAAGAAQTPAGIPPSMGPGVPPAQPMPNVPMPNGSVPGMPYGGPNMPYGPAGMPYNGPGAPYGMSGPQPGAYGAPNMPYGSPGIPYGAPGQQYGNPTMPYGGAPGMPYSAPGMPYGTPGMSYGGAAGIPYSGAPIMPAPGMPYGGPGMPGAPYSTPGMPYGGPNMPYGPPNMPYGSSNAPSPYGNPTMPYGAPNAPYGGPVVPAPVAPVPVVQAPTLPVPTTPQPQGQKPHFTLDGRITLLGMQRGVSINVDSSGAVFSLTGGIAPGITANLRGQFTSQASMGVGGSLEVGLGSIDLGVLGSVNISTGVQGSLELGADKSHVWANFKGGVQFGGQSLTLPTVSLDVKTSSLLELPKKLLELVKAALQDIFKDAEKWAKYVMQSVVTGVRDIGAVLHQWYRQTAEQMAKTLKEAGYMIIDVTRTLQTYFNRGVQGTLLVLKSTGYAIDQIGNSVRQYYGLTAGGVASALQMGNYAVAEVGNYLKTGFGLSTSGIASALREGRYALNEVGAYMQTGFKLGASGVAEALKGGGYAVKEVGSYVQKGFNLAADALTSTLKDARFAAVEVASALQVAYGTVATHASALLKGVGYSAGEVGGALKGAYAQSEQQAAVVLRGVGYTADQVGSGLKSAYGSTAGGVAVALKGAGYAVNEVGGALKSAYGSTAGGVAVALKGAGYAVNEVGNFVKNGFGLGANDLRTALAGANFATDQVNGFFNSLGGSFADNAKNAVNTVAKGATNAANTVASGVTNVANHTGNFFSSLR</sequence>
<geneLocation type="plasmid" evidence="2 3">
    <name>unnamed1</name>
</geneLocation>
<feature type="region of interest" description="Disordered" evidence="1">
    <location>
        <begin position="714"/>
        <end position="751"/>
    </location>
</feature>
<dbReference type="Proteomes" id="UP000831113">
    <property type="component" value="Plasmid unnamed1"/>
</dbReference>
<feature type="compositionally biased region" description="Pro residues" evidence="1">
    <location>
        <begin position="716"/>
        <end position="729"/>
    </location>
</feature>
<evidence type="ECO:0000313" key="2">
    <source>
        <dbReference type="EMBL" id="UOG77334.1"/>
    </source>
</evidence>